<protein>
    <submittedName>
        <fullName evidence="7">Acyl-CoA dehydrogenase</fullName>
    </submittedName>
</protein>
<keyword evidence="3" id="KW-0285">Flavoprotein</keyword>
<dbReference type="SUPFAM" id="SSF56645">
    <property type="entry name" value="Acyl-CoA dehydrogenase NM domain-like"/>
    <property type="match status" value="1"/>
</dbReference>
<dbReference type="GO" id="GO:0050660">
    <property type="term" value="F:flavin adenine dinucleotide binding"/>
    <property type="evidence" value="ECO:0007669"/>
    <property type="project" value="InterPro"/>
</dbReference>
<evidence type="ECO:0000259" key="6">
    <source>
        <dbReference type="Pfam" id="PF02771"/>
    </source>
</evidence>
<dbReference type="Gene3D" id="1.10.540.10">
    <property type="entry name" value="Acyl-CoA dehydrogenase/oxidase, N-terminal domain"/>
    <property type="match status" value="1"/>
</dbReference>
<evidence type="ECO:0000313" key="8">
    <source>
        <dbReference type="Proteomes" id="UP000295075"/>
    </source>
</evidence>
<dbReference type="PANTHER" id="PTHR43884">
    <property type="entry name" value="ACYL-COA DEHYDROGENASE"/>
    <property type="match status" value="1"/>
</dbReference>
<feature type="domain" description="Acyl-CoA dehydrogenase/oxidase C-terminal" evidence="5">
    <location>
        <begin position="236"/>
        <end position="365"/>
    </location>
</feature>
<evidence type="ECO:0000313" key="7">
    <source>
        <dbReference type="EMBL" id="TDC35531.1"/>
    </source>
</evidence>
<dbReference type="InterPro" id="IPR009100">
    <property type="entry name" value="AcylCoA_DH/oxidase_NM_dom_sf"/>
</dbReference>
<gene>
    <name evidence="7" type="ORF">E1261_01315</name>
</gene>
<dbReference type="Pfam" id="PF00441">
    <property type="entry name" value="Acyl-CoA_dh_1"/>
    <property type="match status" value="1"/>
</dbReference>
<dbReference type="InterPro" id="IPR046373">
    <property type="entry name" value="Acyl-CoA_Oxase/DH_mid-dom_sf"/>
</dbReference>
<comment type="caution">
    <text evidence="7">The sequence shown here is derived from an EMBL/GenBank/DDBJ whole genome shotgun (WGS) entry which is preliminary data.</text>
</comment>
<evidence type="ECO:0000256" key="1">
    <source>
        <dbReference type="ARBA" id="ARBA00001974"/>
    </source>
</evidence>
<evidence type="ECO:0000259" key="5">
    <source>
        <dbReference type="Pfam" id="PF00441"/>
    </source>
</evidence>
<dbReference type="AlphaFoldDB" id="A0A4R4QID4"/>
<organism evidence="7 8">
    <name type="scientific">Kribbella albertanoniae</name>
    <dbReference type="NCBI Taxonomy" id="1266829"/>
    <lineage>
        <taxon>Bacteria</taxon>
        <taxon>Bacillati</taxon>
        <taxon>Actinomycetota</taxon>
        <taxon>Actinomycetes</taxon>
        <taxon>Propionibacteriales</taxon>
        <taxon>Kribbellaceae</taxon>
        <taxon>Kribbella</taxon>
    </lineage>
</organism>
<feature type="domain" description="Acyl-CoA dehydrogenase/oxidase N-terminal" evidence="6">
    <location>
        <begin position="15"/>
        <end position="110"/>
    </location>
</feature>
<sequence>MIAERYRDAVATVTAVAEVHAAGNDRHAVFPKEALHELRETKLLGLLVPAEYGGPGGELDDLVDITIELGRHDLSVAMIFAMHCQQVRTLACCAGPRLRAQVLPAVAEGELYLASVTTEPSTGAQLLVSGSTTSLVAGQVVVDRMAPIVTGGSHADAFLITVRSPDGSPNQVDLVYATADQLTAEVTGTWDALGMRATESVPMHLAGAVPATQIVSSHQDYRSIVATVFAPVAHLGWAAAWLGTALGAYSRVIGHIRGPAGRRGFDPGSDLLKTRLATCRANLDVTHALLRHTARAIATDSDIARTGVQLLVNTLKTESAVRCFEVVHELVELAGLRHGYLPDSPLRLERSFRDLRSASLNFGNDRLRLVNGSLALMDTRSDLV</sequence>
<dbReference type="RefSeq" id="WP_132400403.1">
    <property type="nucleotide sequence ID" value="NZ_SMKA01000002.1"/>
</dbReference>
<comment type="similarity">
    <text evidence="2">Belongs to the acyl-CoA dehydrogenase family.</text>
</comment>
<dbReference type="InterPro" id="IPR009075">
    <property type="entry name" value="AcylCo_DH/oxidase_C"/>
</dbReference>
<dbReference type="Proteomes" id="UP000295075">
    <property type="component" value="Unassembled WGS sequence"/>
</dbReference>
<name>A0A4R4QID4_9ACTN</name>
<dbReference type="PIRSF" id="PIRSF016578">
    <property type="entry name" value="HsaA"/>
    <property type="match status" value="1"/>
</dbReference>
<dbReference type="Gene3D" id="1.20.140.10">
    <property type="entry name" value="Butyryl-CoA Dehydrogenase, subunit A, domain 3"/>
    <property type="match status" value="1"/>
</dbReference>
<evidence type="ECO:0000256" key="2">
    <source>
        <dbReference type="ARBA" id="ARBA00009347"/>
    </source>
</evidence>
<dbReference type="InterPro" id="IPR013786">
    <property type="entry name" value="AcylCoA_DH/ox_N"/>
</dbReference>
<dbReference type="Gene3D" id="2.40.110.10">
    <property type="entry name" value="Butyryl-CoA Dehydrogenase, subunit A, domain 2"/>
    <property type="match status" value="1"/>
</dbReference>
<evidence type="ECO:0000256" key="3">
    <source>
        <dbReference type="ARBA" id="ARBA00022630"/>
    </source>
</evidence>
<proteinExistence type="inferred from homology"/>
<dbReference type="GO" id="GO:0003995">
    <property type="term" value="F:acyl-CoA dehydrogenase activity"/>
    <property type="evidence" value="ECO:0007669"/>
    <property type="project" value="TreeGrafter"/>
</dbReference>
<dbReference type="OrthoDB" id="571684at2"/>
<evidence type="ECO:0000256" key="4">
    <source>
        <dbReference type="ARBA" id="ARBA00022827"/>
    </source>
</evidence>
<reference evidence="7 8" key="1">
    <citation type="submission" date="2019-03" db="EMBL/GenBank/DDBJ databases">
        <title>Draft genome sequences of novel Actinobacteria.</title>
        <authorList>
            <person name="Sahin N."/>
            <person name="Ay H."/>
            <person name="Saygin H."/>
        </authorList>
    </citation>
    <scope>NUCLEOTIDE SEQUENCE [LARGE SCALE GENOMIC DNA]</scope>
    <source>
        <strain evidence="7 8">JCM 30547</strain>
    </source>
</reference>
<dbReference type="InterPro" id="IPR037069">
    <property type="entry name" value="AcylCoA_DH/ox_N_sf"/>
</dbReference>
<keyword evidence="4" id="KW-0274">FAD</keyword>
<dbReference type="SUPFAM" id="SSF47203">
    <property type="entry name" value="Acyl-CoA dehydrogenase C-terminal domain-like"/>
    <property type="match status" value="1"/>
</dbReference>
<dbReference type="EMBL" id="SMKA01000002">
    <property type="protein sequence ID" value="TDC35531.1"/>
    <property type="molecule type" value="Genomic_DNA"/>
</dbReference>
<accession>A0A4R4QID4</accession>
<dbReference type="InterPro" id="IPR036250">
    <property type="entry name" value="AcylCo_DH-like_C"/>
</dbReference>
<keyword evidence="8" id="KW-1185">Reference proteome</keyword>
<dbReference type="PANTHER" id="PTHR43884:SF12">
    <property type="entry name" value="ISOVALERYL-COA DEHYDROGENASE, MITOCHONDRIAL-RELATED"/>
    <property type="match status" value="1"/>
</dbReference>
<comment type="cofactor">
    <cofactor evidence="1">
        <name>FAD</name>
        <dbReference type="ChEBI" id="CHEBI:57692"/>
    </cofactor>
</comment>
<dbReference type="Pfam" id="PF02771">
    <property type="entry name" value="Acyl-CoA_dh_N"/>
    <property type="match status" value="1"/>
</dbReference>